<name>A0A6N9UDM8_STRHA</name>
<evidence type="ECO:0000256" key="6">
    <source>
        <dbReference type="ARBA" id="ARBA00034125"/>
    </source>
</evidence>
<dbReference type="InterPro" id="IPR010619">
    <property type="entry name" value="ThrE-like_N"/>
</dbReference>
<dbReference type="GO" id="GO:0005886">
    <property type="term" value="C:plasma membrane"/>
    <property type="evidence" value="ECO:0007669"/>
    <property type="project" value="UniProtKB-SubCell"/>
</dbReference>
<dbReference type="RefSeq" id="WP_164348267.1">
    <property type="nucleotide sequence ID" value="NZ_JAAGLQ010000572.1"/>
</dbReference>
<feature type="transmembrane region" description="Helical" evidence="7">
    <location>
        <begin position="439"/>
        <end position="460"/>
    </location>
</feature>
<dbReference type="EMBL" id="JAAGLQ010000572">
    <property type="protein sequence ID" value="NEA19045.1"/>
    <property type="molecule type" value="Genomic_DNA"/>
</dbReference>
<dbReference type="GO" id="GO:0015744">
    <property type="term" value="P:succinate transport"/>
    <property type="evidence" value="ECO:0007669"/>
    <property type="project" value="TreeGrafter"/>
</dbReference>
<evidence type="ECO:0000256" key="4">
    <source>
        <dbReference type="ARBA" id="ARBA00022989"/>
    </source>
</evidence>
<feature type="transmembrane region" description="Helical" evidence="7">
    <location>
        <begin position="286"/>
        <end position="312"/>
    </location>
</feature>
<feature type="transmembrane region" description="Helical" evidence="7">
    <location>
        <begin position="226"/>
        <end position="249"/>
    </location>
</feature>
<keyword evidence="2" id="KW-1003">Cell membrane</keyword>
<dbReference type="GO" id="GO:0022857">
    <property type="term" value="F:transmembrane transporter activity"/>
    <property type="evidence" value="ECO:0007669"/>
    <property type="project" value="InterPro"/>
</dbReference>
<feature type="transmembrane region" description="Helical" evidence="7">
    <location>
        <begin position="352"/>
        <end position="370"/>
    </location>
</feature>
<dbReference type="InterPro" id="IPR050539">
    <property type="entry name" value="ThrE_Dicarb/AminoAcid_Exp"/>
</dbReference>
<organism evidence="9 10">
    <name type="scientific">Streptomyces halstedii</name>
    <dbReference type="NCBI Taxonomy" id="1944"/>
    <lineage>
        <taxon>Bacteria</taxon>
        <taxon>Bacillati</taxon>
        <taxon>Actinomycetota</taxon>
        <taxon>Actinomycetes</taxon>
        <taxon>Kitasatosporales</taxon>
        <taxon>Streptomycetaceae</taxon>
        <taxon>Streptomyces</taxon>
    </lineage>
</organism>
<evidence type="ECO:0000256" key="1">
    <source>
        <dbReference type="ARBA" id="ARBA00004651"/>
    </source>
</evidence>
<keyword evidence="4 7" id="KW-1133">Transmembrane helix</keyword>
<evidence type="ECO:0000256" key="3">
    <source>
        <dbReference type="ARBA" id="ARBA00022692"/>
    </source>
</evidence>
<proteinExistence type="inferred from homology"/>
<accession>A0A6N9UDM8</accession>
<evidence type="ECO:0000256" key="5">
    <source>
        <dbReference type="ARBA" id="ARBA00023136"/>
    </source>
</evidence>
<protein>
    <submittedName>
        <fullName evidence="9">Threonine/serine exporter family protein</fullName>
    </submittedName>
</protein>
<dbReference type="PANTHER" id="PTHR34390:SF2">
    <property type="entry name" value="SUCCINATE TRANSPORTER SUBUNIT YJJP-RELATED"/>
    <property type="match status" value="1"/>
</dbReference>
<feature type="transmembrane region" description="Helical" evidence="7">
    <location>
        <begin position="174"/>
        <end position="195"/>
    </location>
</feature>
<comment type="caution">
    <text evidence="9">The sequence shown here is derived from an EMBL/GenBank/DDBJ whole genome shotgun (WGS) entry which is preliminary data.</text>
</comment>
<evidence type="ECO:0000256" key="7">
    <source>
        <dbReference type="SAM" id="Phobius"/>
    </source>
</evidence>
<gene>
    <name evidence="9" type="ORF">G3I29_26830</name>
</gene>
<feature type="transmembrane region" description="Helical" evidence="7">
    <location>
        <begin position="255"/>
        <end position="274"/>
    </location>
</feature>
<comment type="similarity">
    <text evidence="6">Belongs to the ThrE exporter (TC 2.A.79) family.</text>
</comment>
<dbReference type="AlphaFoldDB" id="A0A6N9UDM8"/>
<dbReference type="Proteomes" id="UP000471293">
    <property type="component" value="Unassembled WGS sequence"/>
</dbReference>
<dbReference type="Pfam" id="PF06738">
    <property type="entry name" value="ThrE"/>
    <property type="match status" value="1"/>
</dbReference>
<reference evidence="9 10" key="1">
    <citation type="submission" date="2020-01" db="EMBL/GenBank/DDBJ databases">
        <title>Insect and environment-associated Actinomycetes.</title>
        <authorList>
            <person name="Currrie C."/>
            <person name="Chevrette M."/>
            <person name="Carlson C."/>
            <person name="Stubbendieck R."/>
            <person name="Wendt-Pienkowski E."/>
        </authorList>
    </citation>
    <scope>NUCLEOTIDE SEQUENCE [LARGE SCALE GENOMIC DNA]</scope>
    <source>
        <strain evidence="9 10">SID11342</strain>
    </source>
</reference>
<evidence type="ECO:0000259" key="8">
    <source>
        <dbReference type="Pfam" id="PF06738"/>
    </source>
</evidence>
<keyword evidence="3 7" id="KW-0812">Transmembrane</keyword>
<keyword evidence="5 7" id="KW-0472">Membrane</keyword>
<sequence>MDTRVGRRVQHVLRERSEVVRARQDRLERLRQDDRTLLDRLYGTPYENVVFPPARPLEDTEAVDVLGFALRLGRALFAAGAQTRRIESSVVAVTASWGMDSQELEINARSLLVQYAPEGRRPVVMLKVVGSDDNRDLSRLTALERLTTQVVSGQLSRKEAHSALRQIETGVRRWPWWFSLGGGAVLAAMLCVLASGTPRAAAVSPVAFLLADRGGWALSRSGVPPFFVTAAKTALLIILVAALVVAHALSHPEAASVIAANVILLLPIFTIISLTEDAINGFRSMAAGRAVSLLAFFTALACGFFAVGFLLLGANADARSPALVPLPIVLTLLTSAIGALGNTVFMGGGLHLIPPAIGVALLGAGAKLTILNAMGWSVVLATGTATVLMGLVSAVLAPCTNIPARAVVIPGIAGGVLPGPDLYRSLLQWLLHVKGAGAYLVSTMASVAAIGIGVVLGTLLGSAVGRLRHRPPPAPARQPTDWSH</sequence>
<comment type="subcellular location">
    <subcellularLocation>
        <location evidence="1">Cell membrane</location>
        <topology evidence="1">Multi-pass membrane protein</topology>
    </subcellularLocation>
</comment>
<feature type="transmembrane region" description="Helical" evidence="7">
    <location>
        <begin position="324"/>
        <end position="345"/>
    </location>
</feature>
<feature type="domain" description="Threonine/serine exporter-like N-terminal" evidence="8">
    <location>
        <begin position="68"/>
        <end position="307"/>
    </location>
</feature>
<evidence type="ECO:0000313" key="9">
    <source>
        <dbReference type="EMBL" id="NEA19045.1"/>
    </source>
</evidence>
<evidence type="ECO:0000256" key="2">
    <source>
        <dbReference type="ARBA" id="ARBA00022475"/>
    </source>
</evidence>
<evidence type="ECO:0000313" key="10">
    <source>
        <dbReference type="Proteomes" id="UP000471293"/>
    </source>
</evidence>
<dbReference type="PANTHER" id="PTHR34390">
    <property type="entry name" value="UPF0442 PROTEIN YJJB-RELATED"/>
    <property type="match status" value="1"/>
</dbReference>